<evidence type="ECO:0000313" key="2">
    <source>
        <dbReference type="Proteomes" id="UP000283128"/>
    </source>
</evidence>
<accession>A0A437PNG7</accession>
<dbReference type="RefSeq" id="WP_127829144.1">
    <property type="nucleotide sequence ID" value="NZ_RZYA01000007.1"/>
</dbReference>
<organism evidence="1 2">
    <name type="scientific">Streptomyces antnestii</name>
    <dbReference type="NCBI Taxonomy" id="2494256"/>
    <lineage>
        <taxon>Bacteria</taxon>
        <taxon>Bacillati</taxon>
        <taxon>Actinomycetota</taxon>
        <taxon>Actinomycetes</taxon>
        <taxon>Kitasatosporales</taxon>
        <taxon>Streptomycetaceae</taxon>
        <taxon>Streptomyces</taxon>
    </lineage>
</organism>
<protein>
    <recommendedName>
        <fullName evidence="3">Circularly permuted type 2 ATP-grasp protein</fullName>
    </recommendedName>
</protein>
<comment type="caution">
    <text evidence="1">The sequence shown here is derived from an EMBL/GenBank/DDBJ whole genome shotgun (WGS) entry which is preliminary data.</text>
</comment>
<dbReference type="SUPFAM" id="SSF56059">
    <property type="entry name" value="Glutathione synthetase ATP-binding domain-like"/>
    <property type="match status" value="1"/>
</dbReference>
<sequence length="446" mass="48888">MSPRVTAEYVEECRAADSRLRHAARELNLPETYGESYGRLLLDRPLFVPRTEITGFADDLAALFDILVSLPGRLFDGDLRRYCSALGMDERLAELMCRGASGRPPLHLRADAYHDGSAFKLLELNIGSQLGGTDFAQLNRAFLQGTAFKDFAEQHRLEHIDTAARVARTLRRVGGTVTSDEPVVALIEANGGIAAYRHVFTALQEAMLDHGVRLLLGEVQELGELDGKVTLRGTPLDVVLRYFVASEVVDDEVALDRLDTLVRAHESGQTVLYTPLEGAMFASKGSLALLHDPRTRATLSDRERAVVDRAMPWTRLLSRSRHSAEAHAELIDRCHTERENLVLKPGVGHGGAGTVIGHEVTDEEWRKALRERFTGDHVVQERVRPAGEPVVDADTGVVADWVANYGIFVDTEGYAGSFVRALKPTDGAVVAYANPGTRGACVFTTP</sequence>
<reference evidence="1 2" key="1">
    <citation type="submission" date="2019-01" db="EMBL/GenBank/DDBJ databases">
        <title>Genome sequences of Streptomyces and Rhizobium isolates collected from root and soil.</title>
        <authorList>
            <person name="Chhettri S."/>
            <person name="Sevigny J.L."/>
            <person name="Sen A."/>
            <person name="Ennis N."/>
            <person name="Tisa L."/>
        </authorList>
    </citation>
    <scope>NUCLEOTIDE SEQUENCE [LARGE SCALE GENOMIC DNA]</scope>
    <source>
        <strain evidence="1 2">San01</strain>
    </source>
</reference>
<evidence type="ECO:0008006" key="3">
    <source>
        <dbReference type="Google" id="ProtNLM"/>
    </source>
</evidence>
<dbReference type="AlphaFoldDB" id="A0A437PNG7"/>
<name>A0A437PNG7_9ACTN</name>
<dbReference type="Proteomes" id="UP000283128">
    <property type="component" value="Unassembled WGS sequence"/>
</dbReference>
<proteinExistence type="predicted"/>
<gene>
    <name evidence="1" type="ORF">EOT10_17470</name>
</gene>
<keyword evidence="2" id="KW-1185">Reference proteome</keyword>
<evidence type="ECO:0000313" key="1">
    <source>
        <dbReference type="EMBL" id="RVU23848.1"/>
    </source>
</evidence>
<dbReference type="OrthoDB" id="8041036at2"/>
<dbReference type="EMBL" id="RZYA01000007">
    <property type="protein sequence ID" value="RVU23848.1"/>
    <property type="molecule type" value="Genomic_DNA"/>
</dbReference>